<dbReference type="PROSITE" id="PS51012">
    <property type="entry name" value="ABC_TM2"/>
    <property type="match status" value="1"/>
</dbReference>
<feature type="transmembrane region" description="Helical" evidence="11">
    <location>
        <begin position="237"/>
        <end position="258"/>
    </location>
</feature>
<proteinExistence type="inferred from homology"/>
<evidence type="ECO:0000259" key="12">
    <source>
        <dbReference type="PROSITE" id="PS51012"/>
    </source>
</evidence>
<protein>
    <recommendedName>
        <fullName evidence="11">Transport permease protein</fullName>
    </recommendedName>
</protein>
<gene>
    <name evidence="13" type="ORF">Ga0061068_1269</name>
</gene>
<dbReference type="AlphaFoldDB" id="A0A0K6IYH5"/>
<keyword evidence="6 11" id="KW-0812">Transmembrane</keyword>
<keyword evidence="8 11" id="KW-1133">Transmembrane helix</keyword>
<feature type="transmembrane region" description="Helical" evidence="11">
    <location>
        <begin position="113"/>
        <end position="140"/>
    </location>
</feature>
<keyword evidence="7" id="KW-0972">Capsule biogenesis/degradation</keyword>
<evidence type="ECO:0000256" key="6">
    <source>
        <dbReference type="ARBA" id="ARBA00022692"/>
    </source>
</evidence>
<dbReference type="PRINTS" id="PR00164">
    <property type="entry name" value="ABC2TRNSPORT"/>
</dbReference>
<evidence type="ECO:0000256" key="7">
    <source>
        <dbReference type="ARBA" id="ARBA00022903"/>
    </source>
</evidence>
<feature type="transmembrane region" description="Helical" evidence="11">
    <location>
        <begin position="74"/>
        <end position="92"/>
    </location>
</feature>
<keyword evidence="14" id="KW-1185">Reference proteome</keyword>
<dbReference type="PIRSF" id="PIRSF006648">
    <property type="entry name" value="DrrB"/>
    <property type="match status" value="1"/>
</dbReference>
<evidence type="ECO:0000256" key="10">
    <source>
        <dbReference type="ARBA" id="ARBA00023136"/>
    </source>
</evidence>
<dbReference type="EMBL" id="CYHH01000026">
    <property type="protein sequence ID" value="CUB08181.1"/>
    <property type="molecule type" value="Genomic_DNA"/>
</dbReference>
<dbReference type="GO" id="GO:0015774">
    <property type="term" value="P:polysaccharide transport"/>
    <property type="evidence" value="ECO:0007669"/>
    <property type="project" value="UniProtKB-KW"/>
</dbReference>
<reference evidence="14" key="1">
    <citation type="submission" date="2015-08" db="EMBL/GenBank/DDBJ databases">
        <authorList>
            <person name="Babu N.S."/>
            <person name="Beckwith C.J."/>
            <person name="Beseler K.G."/>
            <person name="Brison A."/>
            <person name="Carone J.V."/>
            <person name="Caskin T.P."/>
            <person name="Diamond M."/>
            <person name="Durham M.E."/>
            <person name="Foxe J.M."/>
            <person name="Go M."/>
            <person name="Henderson B.A."/>
            <person name="Jones I.B."/>
            <person name="McGettigan J.A."/>
            <person name="Micheletti S.J."/>
            <person name="Nasrallah M.E."/>
            <person name="Ortiz D."/>
            <person name="Piller C.R."/>
            <person name="Privatt S.R."/>
            <person name="Schneider S.L."/>
            <person name="Sharp S."/>
            <person name="Smith T.C."/>
            <person name="Stanton J.D."/>
            <person name="Ullery H.E."/>
            <person name="Wilson R.J."/>
            <person name="Serrano M.G."/>
            <person name="Buck G."/>
            <person name="Lee V."/>
            <person name="Wang Y."/>
            <person name="Carvalho R."/>
            <person name="Voegtly L."/>
            <person name="Shi R."/>
            <person name="Duckworth R."/>
            <person name="Johnson A."/>
            <person name="Loviza R."/>
            <person name="Walstead R."/>
            <person name="Shah Z."/>
            <person name="Kiflezghi M."/>
            <person name="Wade K."/>
            <person name="Ball S.L."/>
            <person name="Bradley K.W."/>
            <person name="Asai D.J."/>
            <person name="Bowman C.A."/>
            <person name="Russell D.A."/>
            <person name="Pope W.H."/>
            <person name="Jacobs-Sera D."/>
            <person name="Hendrix R.W."/>
            <person name="Hatfull G.F."/>
        </authorList>
    </citation>
    <scope>NUCLEOTIDE SEQUENCE [LARGE SCALE GENOMIC DNA]</scope>
    <source>
        <strain evidence="14">JCM 19170</strain>
    </source>
</reference>
<dbReference type="GO" id="GO:0015920">
    <property type="term" value="P:lipopolysaccharide transport"/>
    <property type="evidence" value="ECO:0007669"/>
    <property type="project" value="TreeGrafter"/>
</dbReference>
<dbReference type="InterPro" id="IPR013525">
    <property type="entry name" value="ABC2_TM"/>
</dbReference>
<comment type="similarity">
    <text evidence="2 11">Belongs to the ABC-2 integral membrane protein family.</text>
</comment>
<accession>A0A0K6IYH5</accession>
<dbReference type="Pfam" id="PF01061">
    <property type="entry name" value="ABC2_membrane"/>
    <property type="match status" value="1"/>
</dbReference>
<evidence type="ECO:0000256" key="11">
    <source>
        <dbReference type="RuleBase" id="RU361157"/>
    </source>
</evidence>
<keyword evidence="9" id="KW-0625">Polysaccharide transport</keyword>
<evidence type="ECO:0000256" key="2">
    <source>
        <dbReference type="ARBA" id="ARBA00007783"/>
    </source>
</evidence>
<evidence type="ECO:0000313" key="14">
    <source>
        <dbReference type="Proteomes" id="UP000182108"/>
    </source>
</evidence>
<evidence type="ECO:0000313" key="13">
    <source>
        <dbReference type="EMBL" id="CUB08181.1"/>
    </source>
</evidence>
<feature type="domain" description="ABC transmembrane type-2" evidence="12">
    <location>
        <begin position="36"/>
        <end position="261"/>
    </location>
</feature>
<dbReference type="InterPro" id="IPR047817">
    <property type="entry name" value="ABC2_TM_bact-type"/>
</dbReference>
<name>A0A0K6IYH5_9PROT</name>
<keyword evidence="4 11" id="KW-1003">Cell membrane</keyword>
<dbReference type="PANTHER" id="PTHR30413:SF10">
    <property type="entry name" value="CAPSULE POLYSACCHARIDE EXPORT INNER-MEMBRANE PROTEIN CTRC"/>
    <property type="match status" value="1"/>
</dbReference>
<keyword evidence="5" id="KW-0762">Sugar transport</keyword>
<comment type="subcellular location">
    <subcellularLocation>
        <location evidence="11">Cell inner membrane</location>
        <topology evidence="11">Multi-pass membrane protein</topology>
    </subcellularLocation>
    <subcellularLocation>
        <location evidence="1">Cell membrane</location>
        <topology evidence="1">Multi-pass membrane protein</topology>
    </subcellularLocation>
</comment>
<feature type="transmembrane region" description="Helical" evidence="11">
    <location>
        <begin position="146"/>
        <end position="172"/>
    </location>
</feature>
<sequence>MAESMSQLLPRVLQYRSLLAELTKREILGRYRGAAIGLLWSLISPFLMLMVYTLAFGYILKSRWPGTSGSTTDFALILFTGLIIHGFFAECLTRAPNLVLSNPSYVKRVVFPLELLACSTMLTALFHLGMNALVLILLKWVWHGELFWHTLLLPVVIAPLAILAVAVGWFLSALGVYLRDIGQIVGVLAAAMQFLSSAIVPVDSLPESYRWVFYANPLTMIIDQAREVVIWGRMPDWSALGLYTACVTMLGALALAVFRRMRGGFGDVL</sequence>
<organism evidence="13 14">
    <name type="scientific">Tepidiphilus thermophilus</name>
    <dbReference type="NCBI Taxonomy" id="876478"/>
    <lineage>
        <taxon>Bacteria</taxon>
        <taxon>Pseudomonadati</taxon>
        <taxon>Pseudomonadota</taxon>
        <taxon>Hydrogenophilia</taxon>
        <taxon>Hydrogenophilales</taxon>
        <taxon>Hydrogenophilaceae</taxon>
        <taxon>Tepidiphilus</taxon>
    </lineage>
</organism>
<dbReference type="OrthoDB" id="9786910at2"/>
<evidence type="ECO:0000256" key="3">
    <source>
        <dbReference type="ARBA" id="ARBA00022448"/>
    </source>
</evidence>
<keyword evidence="3 11" id="KW-0813">Transport</keyword>
<feature type="transmembrane region" description="Helical" evidence="11">
    <location>
        <begin position="184"/>
        <end position="202"/>
    </location>
</feature>
<dbReference type="InterPro" id="IPR000412">
    <property type="entry name" value="ABC_2_transport"/>
</dbReference>
<feature type="transmembrane region" description="Helical" evidence="11">
    <location>
        <begin position="34"/>
        <end position="59"/>
    </location>
</feature>
<keyword evidence="10 11" id="KW-0472">Membrane</keyword>
<dbReference type="Proteomes" id="UP000182108">
    <property type="component" value="Unassembled WGS sequence"/>
</dbReference>
<dbReference type="GO" id="GO:0043190">
    <property type="term" value="C:ATP-binding cassette (ABC) transporter complex"/>
    <property type="evidence" value="ECO:0007669"/>
    <property type="project" value="InterPro"/>
</dbReference>
<evidence type="ECO:0000256" key="1">
    <source>
        <dbReference type="ARBA" id="ARBA00004651"/>
    </source>
</evidence>
<dbReference type="PANTHER" id="PTHR30413">
    <property type="entry name" value="INNER MEMBRANE TRANSPORT PERMEASE"/>
    <property type="match status" value="1"/>
</dbReference>
<evidence type="ECO:0000256" key="8">
    <source>
        <dbReference type="ARBA" id="ARBA00022989"/>
    </source>
</evidence>
<evidence type="ECO:0000256" key="9">
    <source>
        <dbReference type="ARBA" id="ARBA00023047"/>
    </source>
</evidence>
<dbReference type="GO" id="GO:0140359">
    <property type="term" value="F:ABC-type transporter activity"/>
    <property type="evidence" value="ECO:0007669"/>
    <property type="project" value="InterPro"/>
</dbReference>
<evidence type="ECO:0000256" key="5">
    <source>
        <dbReference type="ARBA" id="ARBA00022597"/>
    </source>
</evidence>
<evidence type="ECO:0000256" key="4">
    <source>
        <dbReference type="ARBA" id="ARBA00022475"/>
    </source>
</evidence>